<evidence type="ECO:0000256" key="4">
    <source>
        <dbReference type="ARBA" id="ARBA00022679"/>
    </source>
</evidence>
<evidence type="ECO:0000256" key="6">
    <source>
        <dbReference type="ARBA" id="ARBA00047665"/>
    </source>
</evidence>
<dbReference type="Pfam" id="PF08669">
    <property type="entry name" value="GCV_T_C"/>
    <property type="match status" value="1"/>
</dbReference>
<dbReference type="InterPro" id="IPR013977">
    <property type="entry name" value="GcvT_C"/>
</dbReference>
<evidence type="ECO:0000256" key="3">
    <source>
        <dbReference type="ARBA" id="ARBA00022576"/>
    </source>
</evidence>
<dbReference type="NCBIfam" id="NF010093">
    <property type="entry name" value="PRK13579.1"/>
    <property type="match status" value="1"/>
</dbReference>
<reference evidence="9 10" key="1">
    <citation type="submission" date="2023-09" db="EMBL/GenBank/DDBJ databases">
        <title>Whole genome shotgun sequencing (WGS) of Bosea sp. ZW T0_25, isolated from stored onions (Allium cepa).</title>
        <authorList>
            <person name="Stoll D.A."/>
            <person name="Huch M."/>
        </authorList>
    </citation>
    <scope>NUCLEOTIDE SEQUENCE [LARGE SCALE GENOMIC DNA]</scope>
    <source>
        <strain evidence="9 10">ZW T0_25</strain>
    </source>
</reference>
<evidence type="ECO:0000259" key="7">
    <source>
        <dbReference type="Pfam" id="PF01571"/>
    </source>
</evidence>
<name>A0ABU3S7P0_9HYPH</name>
<dbReference type="EMBL" id="JAWDID010000016">
    <property type="protein sequence ID" value="MDU0340803.1"/>
    <property type="molecule type" value="Genomic_DNA"/>
</dbReference>
<dbReference type="InterPro" id="IPR027266">
    <property type="entry name" value="TrmE/GcvT-like"/>
</dbReference>
<comment type="catalytic activity">
    <reaction evidence="6">
        <text>N(6)-[(R)-S(8)-aminomethyldihydrolipoyl]-L-lysyl-[protein] + (6S)-5,6,7,8-tetrahydrofolate = N(6)-[(R)-dihydrolipoyl]-L-lysyl-[protein] + (6R)-5,10-methylene-5,6,7,8-tetrahydrofolate + NH4(+)</text>
        <dbReference type="Rhea" id="RHEA:16945"/>
        <dbReference type="Rhea" id="RHEA-COMP:10475"/>
        <dbReference type="Rhea" id="RHEA-COMP:10492"/>
        <dbReference type="ChEBI" id="CHEBI:15636"/>
        <dbReference type="ChEBI" id="CHEBI:28938"/>
        <dbReference type="ChEBI" id="CHEBI:57453"/>
        <dbReference type="ChEBI" id="CHEBI:83100"/>
        <dbReference type="ChEBI" id="CHEBI:83143"/>
        <dbReference type="EC" id="2.1.2.10"/>
    </reaction>
</comment>
<keyword evidence="4 9" id="KW-0808">Transferase</keyword>
<dbReference type="PANTHER" id="PTHR43757">
    <property type="entry name" value="AMINOMETHYLTRANSFERASE"/>
    <property type="match status" value="1"/>
</dbReference>
<dbReference type="SUPFAM" id="SSF103025">
    <property type="entry name" value="Folate-binding domain"/>
    <property type="match status" value="1"/>
</dbReference>
<evidence type="ECO:0000313" key="10">
    <source>
        <dbReference type="Proteomes" id="UP001254257"/>
    </source>
</evidence>
<evidence type="ECO:0000259" key="8">
    <source>
        <dbReference type="Pfam" id="PF08669"/>
    </source>
</evidence>
<feature type="domain" description="Aminomethyltransferase C-terminal" evidence="8">
    <location>
        <begin position="303"/>
        <end position="381"/>
    </location>
</feature>
<evidence type="ECO:0000313" key="9">
    <source>
        <dbReference type="EMBL" id="MDU0340803.1"/>
    </source>
</evidence>
<dbReference type="PANTHER" id="PTHR43757:SF2">
    <property type="entry name" value="AMINOMETHYLTRANSFERASE, MITOCHONDRIAL"/>
    <property type="match status" value="1"/>
</dbReference>
<comment type="caution">
    <text evidence="9">The sequence shown here is derived from an EMBL/GenBank/DDBJ whole genome shotgun (WGS) entry which is preliminary data.</text>
</comment>
<dbReference type="PIRSF" id="PIRSF006487">
    <property type="entry name" value="GcvT"/>
    <property type="match status" value="1"/>
</dbReference>
<dbReference type="InterPro" id="IPR028896">
    <property type="entry name" value="GcvT/YgfZ/DmdA"/>
</dbReference>
<dbReference type="Gene3D" id="4.10.1250.10">
    <property type="entry name" value="Aminomethyltransferase fragment"/>
    <property type="match status" value="1"/>
</dbReference>
<dbReference type="RefSeq" id="WP_316018647.1">
    <property type="nucleotide sequence ID" value="NZ_JAWDID010000016.1"/>
</dbReference>
<dbReference type="GO" id="GO:0004047">
    <property type="term" value="F:aminomethyltransferase activity"/>
    <property type="evidence" value="ECO:0007669"/>
    <property type="project" value="UniProtKB-EC"/>
</dbReference>
<dbReference type="NCBIfam" id="TIGR00528">
    <property type="entry name" value="gcvT"/>
    <property type="match status" value="1"/>
</dbReference>
<dbReference type="EC" id="2.1.2.10" evidence="2"/>
<organism evidence="9 10">
    <name type="scientific">Bosea rubneri</name>
    <dbReference type="NCBI Taxonomy" id="3075434"/>
    <lineage>
        <taxon>Bacteria</taxon>
        <taxon>Pseudomonadati</taxon>
        <taxon>Pseudomonadota</taxon>
        <taxon>Alphaproteobacteria</taxon>
        <taxon>Hyphomicrobiales</taxon>
        <taxon>Boseaceae</taxon>
        <taxon>Bosea</taxon>
    </lineage>
</organism>
<dbReference type="InterPro" id="IPR006223">
    <property type="entry name" value="GcvT"/>
</dbReference>
<dbReference type="Proteomes" id="UP001254257">
    <property type="component" value="Unassembled WGS sequence"/>
</dbReference>
<keyword evidence="10" id="KW-1185">Reference proteome</keyword>
<protein>
    <recommendedName>
        <fullName evidence="2">aminomethyltransferase</fullName>
        <ecNumber evidence="2">2.1.2.10</ecNumber>
    </recommendedName>
    <alternativeName>
        <fullName evidence="5">Glycine cleavage system T protein</fullName>
    </alternativeName>
</protein>
<dbReference type="SUPFAM" id="SSF101790">
    <property type="entry name" value="Aminomethyltransferase beta-barrel domain"/>
    <property type="match status" value="1"/>
</dbReference>
<evidence type="ECO:0000256" key="5">
    <source>
        <dbReference type="ARBA" id="ARBA00031395"/>
    </source>
</evidence>
<comment type="similarity">
    <text evidence="1">Belongs to the GcvT family.</text>
</comment>
<keyword evidence="3" id="KW-0032">Aminotransferase</keyword>
<dbReference type="InterPro" id="IPR006222">
    <property type="entry name" value="GCVT_N"/>
</dbReference>
<dbReference type="Gene3D" id="3.30.70.1400">
    <property type="entry name" value="Aminomethyltransferase beta-barrel domains"/>
    <property type="match status" value="1"/>
</dbReference>
<evidence type="ECO:0000256" key="2">
    <source>
        <dbReference type="ARBA" id="ARBA00012616"/>
    </source>
</evidence>
<gene>
    <name evidence="9" type="primary">gcvT</name>
    <name evidence="9" type="ORF">RKE40_12955</name>
</gene>
<dbReference type="InterPro" id="IPR029043">
    <property type="entry name" value="GcvT/YgfZ_C"/>
</dbReference>
<accession>A0ABU3S7P0</accession>
<sequence length="387" mass="41165">MAAEAQEADGNSANAEPLLRTPLHARHVALGARMVPFAGYDMPVQYPSGILTEHVWTRDNAGLFDVSHMGQAFLIGPDHETTARALEALVPADIVNLQPGKQRYTQLLNEEGGILDDLMVTRSADPDEDGALLLVVNAACKLTDYPHIEARLPANVKLIRAEHRGLIALQGPKAEAALAALNPEVAEMSFMSARTLKLGGVKANITRSGYTGEDGYEISTAADRIGELWDALLLDASVKPVGLGARDSLRLEAGLCLYGHDIDTETSPVEAGLNWSIQKRRREEGGFPGAARIQREFAGGTARVRVGLLPEGRAPAREGAEIALADGTIVGKVTSGGFGPTLNGPCAMGYVAREHAAPGTKLELIVRGKPLPATVAAMPFVPNHYKR</sequence>
<feature type="domain" description="GCVT N-terminal" evidence="7">
    <location>
        <begin position="23"/>
        <end position="279"/>
    </location>
</feature>
<dbReference type="Pfam" id="PF01571">
    <property type="entry name" value="GCV_T"/>
    <property type="match status" value="1"/>
</dbReference>
<dbReference type="Gene3D" id="2.40.30.110">
    <property type="entry name" value="Aminomethyltransferase beta-barrel domains"/>
    <property type="match status" value="1"/>
</dbReference>
<dbReference type="Gene3D" id="3.30.1360.120">
    <property type="entry name" value="Probable tRNA modification gtpase trme, domain 1"/>
    <property type="match status" value="1"/>
</dbReference>
<dbReference type="NCBIfam" id="NF001567">
    <property type="entry name" value="PRK00389.1"/>
    <property type="match status" value="1"/>
</dbReference>
<evidence type="ECO:0000256" key="1">
    <source>
        <dbReference type="ARBA" id="ARBA00008609"/>
    </source>
</evidence>
<proteinExistence type="inferred from homology"/>